<dbReference type="PROSITE" id="PS50865">
    <property type="entry name" value="ZF_MYND_2"/>
    <property type="match status" value="1"/>
</dbReference>
<evidence type="ECO:0000256" key="3">
    <source>
        <dbReference type="ARBA" id="ARBA00022771"/>
    </source>
</evidence>
<dbReference type="SUPFAM" id="SSF144232">
    <property type="entry name" value="HIT/MYND zinc finger-like"/>
    <property type="match status" value="1"/>
</dbReference>
<dbReference type="SUPFAM" id="SSF51197">
    <property type="entry name" value="Clavaminate synthase-like"/>
    <property type="match status" value="1"/>
</dbReference>
<dbReference type="PANTHER" id="PTHR10869">
    <property type="entry name" value="PROLYL 4-HYDROXYLASE ALPHA SUBUNIT"/>
    <property type="match status" value="1"/>
</dbReference>
<keyword evidence="4" id="KW-0862">Zinc</keyword>
<dbReference type="GO" id="GO:0005783">
    <property type="term" value="C:endoplasmic reticulum"/>
    <property type="evidence" value="ECO:0007669"/>
    <property type="project" value="TreeGrafter"/>
</dbReference>
<dbReference type="GO" id="GO:0004656">
    <property type="term" value="F:procollagen-proline 4-dioxygenase activity"/>
    <property type="evidence" value="ECO:0007669"/>
    <property type="project" value="TreeGrafter"/>
</dbReference>
<feature type="region of interest" description="Disordered" evidence="9">
    <location>
        <begin position="1"/>
        <end position="29"/>
    </location>
</feature>
<evidence type="ECO:0000256" key="4">
    <source>
        <dbReference type="ARBA" id="ARBA00022833"/>
    </source>
</evidence>
<dbReference type="Gene3D" id="6.10.140.2220">
    <property type="match status" value="1"/>
</dbReference>
<feature type="domain" description="MYND-type" evidence="10">
    <location>
        <begin position="482"/>
        <end position="538"/>
    </location>
</feature>
<dbReference type="InterPro" id="IPR044862">
    <property type="entry name" value="Pro_4_hyd_alph_FE2OG_OXY"/>
</dbReference>
<dbReference type="PROSITE" id="PS51471">
    <property type="entry name" value="FE2OG_OXY"/>
    <property type="match status" value="1"/>
</dbReference>
<keyword evidence="5" id="KW-0223">Dioxygenase</keyword>
<comment type="caution">
    <text evidence="12">The sequence shown here is derived from an EMBL/GenBank/DDBJ whole genome shotgun (WGS) entry which is preliminary data.</text>
</comment>
<dbReference type="GO" id="GO:0008270">
    <property type="term" value="F:zinc ion binding"/>
    <property type="evidence" value="ECO:0007669"/>
    <property type="project" value="UniProtKB-KW"/>
</dbReference>
<evidence type="ECO:0000256" key="1">
    <source>
        <dbReference type="ARBA" id="ARBA00001961"/>
    </source>
</evidence>
<evidence type="ECO:0000259" key="10">
    <source>
        <dbReference type="PROSITE" id="PS50865"/>
    </source>
</evidence>
<dbReference type="GO" id="GO:0005506">
    <property type="term" value="F:iron ion binding"/>
    <property type="evidence" value="ECO:0007669"/>
    <property type="project" value="InterPro"/>
</dbReference>
<evidence type="ECO:0000256" key="8">
    <source>
        <dbReference type="PROSITE-ProRule" id="PRU00134"/>
    </source>
</evidence>
<evidence type="ECO:0000256" key="6">
    <source>
        <dbReference type="ARBA" id="ARBA00023002"/>
    </source>
</evidence>
<dbReference type="InterPro" id="IPR045054">
    <property type="entry name" value="P4HA-like"/>
</dbReference>
<protein>
    <recommendedName>
        <fullName evidence="14">MYND-type zinc finger protein samB</fullName>
    </recommendedName>
</protein>
<dbReference type="InterPro" id="IPR006620">
    <property type="entry name" value="Pro_4_hyd_alph"/>
</dbReference>
<evidence type="ECO:0008006" key="14">
    <source>
        <dbReference type="Google" id="ProtNLM"/>
    </source>
</evidence>
<reference evidence="12" key="1">
    <citation type="journal article" date="2023" name="Mol. Phylogenet. Evol.">
        <title>Genome-scale phylogeny and comparative genomics of the fungal order Sordariales.</title>
        <authorList>
            <person name="Hensen N."/>
            <person name="Bonometti L."/>
            <person name="Westerberg I."/>
            <person name="Brannstrom I.O."/>
            <person name="Guillou S."/>
            <person name="Cros-Aarteil S."/>
            <person name="Calhoun S."/>
            <person name="Haridas S."/>
            <person name="Kuo A."/>
            <person name="Mondo S."/>
            <person name="Pangilinan J."/>
            <person name="Riley R."/>
            <person name="LaButti K."/>
            <person name="Andreopoulos B."/>
            <person name="Lipzen A."/>
            <person name="Chen C."/>
            <person name="Yan M."/>
            <person name="Daum C."/>
            <person name="Ng V."/>
            <person name="Clum A."/>
            <person name="Steindorff A."/>
            <person name="Ohm R.A."/>
            <person name="Martin F."/>
            <person name="Silar P."/>
            <person name="Natvig D.O."/>
            <person name="Lalanne C."/>
            <person name="Gautier V."/>
            <person name="Ament-Velasquez S.L."/>
            <person name="Kruys A."/>
            <person name="Hutchinson M.I."/>
            <person name="Powell A.J."/>
            <person name="Barry K."/>
            <person name="Miller A.N."/>
            <person name="Grigoriev I.V."/>
            <person name="Debuchy R."/>
            <person name="Gladieux P."/>
            <person name="Hiltunen Thoren M."/>
            <person name="Johannesson H."/>
        </authorList>
    </citation>
    <scope>NUCLEOTIDE SEQUENCE</scope>
    <source>
        <strain evidence="12">PSN324</strain>
    </source>
</reference>
<evidence type="ECO:0000256" key="5">
    <source>
        <dbReference type="ARBA" id="ARBA00022964"/>
    </source>
</evidence>
<dbReference type="PANTHER" id="PTHR10869:SF241">
    <property type="entry name" value="FE2OG DIOXYGENASE DOMAIN-CONTAINING PROTEIN"/>
    <property type="match status" value="1"/>
</dbReference>
<reference evidence="12" key="2">
    <citation type="submission" date="2023-06" db="EMBL/GenBank/DDBJ databases">
        <authorList>
            <consortium name="Lawrence Berkeley National Laboratory"/>
            <person name="Mondo S.J."/>
            <person name="Hensen N."/>
            <person name="Bonometti L."/>
            <person name="Westerberg I."/>
            <person name="Brannstrom I.O."/>
            <person name="Guillou S."/>
            <person name="Cros-Aarteil S."/>
            <person name="Calhoun S."/>
            <person name="Haridas S."/>
            <person name="Kuo A."/>
            <person name="Pangilinan J."/>
            <person name="Riley R."/>
            <person name="Labutti K."/>
            <person name="Andreopoulos B."/>
            <person name="Lipzen A."/>
            <person name="Chen C."/>
            <person name="Yanf M."/>
            <person name="Daum C."/>
            <person name="Ng V."/>
            <person name="Clum A."/>
            <person name="Steindorff A."/>
            <person name="Ohm R."/>
            <person name="Martin F."/>
            <person name="Silar P."/>
            <person name="Natvig D."/>
            <person name="Lalanne C."/>
            <person name="Gautier V."/>
            <person name="Ament-Velasquez S.L."/>
            <person name="Kruys A."/>
            <person name="Hutchinson M.I."/>
            <person name="Powell A.J."/>
            <person name="Barry K."/>
            <person name="Miller A.N."/>
            <person name="Grigoriev I.V."/>
            <person name="Debuchy R."/>
            <person name="Gladieux P."/>
            <person name="Thoren M.H."/>
            <person name="Johannesson H."/>
        </authorList>
    </citation>
    <scope>NUCLEOTIDE SEQUENCE</scope>
    <source>
        <strain evidence="12">PSN324</strain>
    </source>
</reference>
<name>A0AAV9HBH1_9PEZI</name>
<evidence type="ECO:0000256" key="9">
    <source>
        <dbReference type="SAM" id="MobiDB-lite"/>
    </source>
</evidence>
<dbReference type="Pfam" id="PF01753">
    <property type="entry name" value="zf-MYND"/>
    <property type="match status" value="1"/>
</dbReference>
<keyword evidence="7" id="KW-0408">Iron</keyword>
<dbReference type="InterPro" id="IPR005123">
    <property type="entry name" value="Oxoglu/Fe-dep_dioxygenase_dom"/>
</dbReference>
<dbReference type="SMART" id="SM00702">
    <property type="entry name" value="P4Hc"/>
    <property type="match status" value="1"/>
</dbReference>
<accession>A0AAV9HBH1</accession>
<evidence type="ECO:0000313" key="12">
    <source>
        <dbReference type="EMBL" id="KAK4457299.1"/>
    </source>
</evidence>
<evidence type="ECO:0000259" key="11">
    <source>
        <dbReference type="PROSITE" id="PS51471"/>
    </source>
</evidence>
<gene>
    <name evidence="12" type="ORF">QBC42DRAFT_350597</name>
</gene>
<keyword evidence="3 8" id="KW-0863">Zinc-finger</keyword>
<feature type="domain" description="Fe2OG dioxygenase" evidence="11">
    <location>
        <begin position="193"/>
        <end position="310"/>
    </location>
</feature>
<proteinExistence type="predicted"/>
<keyword evidence="2" id="KW-0479">Metal-binding</keyword>
<dbReference type="Proteomes" id="UP001321749">
    <property type="component" value="Unassembled WGS sequence"/>
</dbReference>
<comment type="cofactor">
    <cofactor evidence="1">
        <name>L-ascorbate</name>
        <dbReference type="ChEBI" id="CHEBI:38290"/>
    </cofactor>
</comment>
<keyword evidence="6" id="KW-0560">Oxidoreductase</keyword>
<dbReference type="AlphaFoldDB" id="A0AAV9HBH1"/>
<dbReference type="InterPro" id="IPR002893">
    <property type="entry name" value="Znf_MYND"/>
</dbReference>
<sequence>MLSSIQNMLSPKPTPPASGDTHPTIKNNKPVRTSYLSLPVDIPDDFLSSTPAPDSLGPIVCSPIDWADTPIPENKGRYAVILDNVLSPSECSTLISLAEQSVPLDNPTMRGADGGPWMPALVNVGSGYEVLTPEYRRSARIVWDSREVVARLWKRIETVPDVRERLARVSASEGRVLGRARDWEAGGSWEFDRVNERLRFLRYGPGDFFRPHCDSPYAEKDDREEGGVLKTLFTIHLYLNDSKAEVGDEAELVGGATTMFSGDEQRRLDVNPKAGRVLIFQHAGLLHSGDDVKSGVKYSVRSDIVYRFTPPTPILTFRTIPSAPLPPSYSTSPNPPPPSYSTPSDPAPPPPTYTENDGSSSSSSSSSSSTYYLLAQIQENMTLTKPTLILRDLAGTSFALVWQDLTRDSLDFKSLLLKKGNCLLLPGALRTEPAEQGKQACIKLYGPRWDDDQVKVIPGTLEKCVEVGQHWDELVGGGGNRCAGCGKEEEEEEAVVDSSGEQGGGGSLKRCTGCGRTGYCSKECQIKGWTEGGHKGVCKIIKRFNEIWP</sequence>
<evidence type="ECO:0000256" key="7">
    <source>
        <dbReference type="ARBA" id="ARBA00023004"/>
    </source>
</evidence>
<feature type="compositionally biased region" description="Pro residues" evidence="9">
    <location>
        <begin position="326"/>
        <end position="352"/>
    </location>
</feature>
<dbReference type="GO" id="GO:0031418">
    <property type="term" value="F:L-ascorbic acid binding"/>
    <property type="evidence" value="ECO:0007669"/>
    <property type="project" value="InterPro"/>
</dbReference>
<evidence type="ECO:0000313" key="13">
    <source>
        <dbReference type="Proteomes" id="UP001321749"/>
    </source>
</evidence>
<evidence type="ECO:0000256" key="2">
    <source>
        <dbReference type="ARBA" id="ARBA00022723"/>
    </source>
</evidence>
<keyword evidence="13" id="KW-1185">Reference proteome</keyword>
<feature type="region of interest" description="Disordered" evidence="9">
    <location>
        <begin position="326"/>
        <end position="365"/>
    </location>
</feature>
<dbReference type="Pfam" id="PF13640">
    <property type="entry name" value="2OG-FeII_Oxy_3"/>
    <property type="match status" value="1"/>
</dbReference>
<organism evidence="12 13">
    <name type="scientific">Cladorrhinum samala</name>
    <dbReference type="NCBI Taxonomy" id="585594"/>
    <lineage>
        <taxon>Eukaryota</taxon>
        <taxon>Fungi</taxon>
        <taxon>Dikarya</taxon>
        <taxon>Ascomycota</taxon>
        <taxon>Pezizomycotina</taxon>
        <taxon>Sordariomycetes</taxon>
        <taxon>Sordariomycetidae</taxon>
        <taxon>Sordariales</taxon>
        <taxon>Podosporaceae</taxon>
        <taxon>Cladorrhinum</taxon>
    </lineage>
</organism>
<dbReference type="EMBL" id="MU865124">
    <property type="protein sequence ID" value="KAK4457299.1"/>
    <property type="molecule type" value="Genomic_DNA"/>
</dbReference>
<dbReference type="Gene3D" id="2.60.120.620">
    <property type="entry name" value="q2cbj1_9rhob like domain"/>
    <property type="match status" value="1"/>
</dbReference>